<protein>
    <recommendedName>
        <fullName evidence="1">3'-5' exoribonuclease Rv2179c-like domain-containing protein</fullName>
    </recommendedName>
</protein>
<dbReference type="GO" id="GO:0003676">
    <property type="term" value="F:nucleic acid binding"/>
    <property type="evidence" value="ECO:0007669"/>
    <property type="project" value="InterPro"/>
</dbReference>
<proteinExistence type="predicted"/>
<feature type="domain" description="3'-5' exoribonuclease Rv2179c-like" evidence="1">
    <location>
        <begin position="3"/>
        <end position="135"/>
    </location>
</feature>
<dbReference type="AlphaFoldDB" id="A0A840EEU0"/>
<dbReference type="Pfam" id="PF16473">
    <property type="entry name" value="Rv2179c-like"/>
    <property type="match status" value="1"/>
</dbReference>
<name>A0A840EEU0_9BACT</name>
<comment type="caution">
    <text evidence="2">The sequence shown here is derived from an EMBL/GenBank/DDBJ whole genome shotgun (WGS) entry which is preliminary data.</text>
</comment>
<evidence type="ECO:0000259" key="1">
    <source>
        <dbReference type="Pfam" id="PF16473"/>
    </source>
</evidence>
<dbReference type="InterPro" id="IPR036397">
    <property type="entry name" value="RNaseH_sf"/>
</dbReference>
<dbReference type="InterPro" id="IPR033390">
    <property type="entry name" value="Rv2179c-like"/>
</dbReference>
<sequence length="198" mass="21629">MSQLFLDTEFTGLHQHARLISLALVPNEGPWFYAVFDDVDKGGLTEWHQSHVVPHLELTEAQLETLGPGTYLVEDTSVIVAALRDYLASFETIEMWADVPAYDWVLFCELFGGALQLPRHVHYMVRDLATLFEVKGYDIDTDRFAFAYGGDAGATGTGDGRADLVGSPGAAKVAEGGLVRHNALGDALGGRACFKKLR</sequence>
<dbReference type="Proteomes" id="UP000576209">
    <property type="component" value="Unassembled WGS sequence"/>
</dbReference>
<dbReference type="RefSeq" id="WP_183496561.1">
    <property type="nucleotide sequence ID" value="NZ_JACIFF010000008.1"/>
</dbReference>
<dbReference type="Gene3D" id="3.30.420.10">
    <property type="entry name" value="Ribonuclease H-like superfamily/Ribonuclease H"/>
    <property type="match status" value="1"/>
</dbReference>
<dbReference type="EMBL" id="JACIFF010000008">
    <property type="protein sequence ID" value="MBB4080319.1"/>
    <property type="molecule type" value="Genomic_DNA"/>
</dbReference>
<reference evidence="2 3" key="1">
    <citation type="submission" date="2020-08" db="EMBL/GenBank/DDBJ databases">
        <title>Genomic Encyclopedia of Type Strains, Phase IV (KMG-IV): sequencing the most valuable type-strain genomes for metagenomic binning, comparative biology and taxonomic classification.</title>
        <authorList>
            <person name="Goeker M."/>
        </authorList>
    </citation>
    <scope>NUCLEOTIDE SEQUENCE [LARGE SCALE GENOMIC DNA]</scope>
    <source>
        <strain evidence="2 3">DSM 105137</strain>
    </source>
</reference>
<accession>A0A840EEU0</accession>
<evidence type="ECO:0000313" key="3">
    <source>
        <dbReference type="Proteomes" id="UP000576209"/>
    </source>
</evidence>
<organism evidence="2 3">
    <name type="scientific">Neolewinella aquimaris</name>
    <dbReference type="NCBI Taxonomy" id="1835722"/>
    <lineage>
        <taxon>Bacteria</taxon>
        <taxon>Pseudomonadati</taxon>
        <taxon>Bacteroidota</taxon>
        <taxon>Saprospiria</taxon>
        <taxon>Saprospirales</taxon>
        <taxon>Lewinellaceae</taxon>
        <taxon>Neolewinella</taxon>
    </lineage>
</organism>
<evidence type="ECO:0000313" key="2">
    <source>
        <dbReference type="EMBL" id="MBB4080319.1"/>
    </source>
</evidence>
<keyword evidence="3" id="KW-1185">Reference proteome</keyword>
<gene>
    <name evidence="2" type="ORF">GGR28_002953</name>
</gene>